<protein>
    <submittedName>
        <fullName evidence="1">Uncharacterized protein</fullName>
    </submittedName>
</protein>
<keyword evidence="2" id="KW-1185">Reference proteome</keyword>
<accession>A0ACC6FPK1</accession>
<sequence length="455" mass="51228">MKKRGCAAFCAEISLEWLSHKQKANSPLFRKKPTPNQAKEQTMLHNLFTRFLQVADSIAQKRVYIASFMLLVLLATSALFYQHANHFSDVDYHIPATILAQSHGYDLEGYGLSFVKSDELGTLSFSHYQSAIGVQGFFYAWLYQSLGLENLKPLYKLTAFCNALALIICAFLLGKIFGRAFGIIFFLSLFTSSWVANFSGSLYFSFGFWILPAIFALSLYRHIAIYSRGGGGNKYTIIAFCLCFTFAIALRASMSYEFLTSIILFSLSPFIVSFIYGVLTDSQSPFLSLSAKQSFSYGLGLFVLACIGFLLTFMIHTYIRGGGDLWAGLMDIYHNDFLRRMLGGSAKDFDPVYAASLNANALEVISIYLSKPFMLLLLGASMLACLVESSKSYKSLYIALLVCFALPALSWFVLGKSHSYIHRHFCFVLWYLGFWASIIYVPIYCLYRRLCRPTC</sequence>
<organism evidence="1 2">
    <name type="scientific">Helicobacter zhangjianzhongii</name>
    <dbReference type="NCBI Taxonomy" id="2974574"/>
    <lineage>
        <taxon>Bacteria</taxon>
        <taxon>Pseudomonadati</taxon>
        <taxon>Campylobacterota</taxon>
        <taxon>Epsilonproteobacteria</taxon>
        <taxon>Campylobacterales</taxon>
        <taxon>Helicobacteraceae</taxon>
        <taxon>Helicobacter</taxon>
    </lineage>
</organism>
<evidence type="ECO:0000313" key="2">
    <source>
        <dbReference type="Proteomes" id="UP001173802"/>
    </source>
</evidence>
<dbReference type="EMBL" id="JANURN010000001">
    <property type="protein sequence ID" value="MDL0081131.1"/>
    <property type="molecule type" value="Genomic_DNA"/>
</dbReference>
<reference evidence="1 2" key="1">
    <citation type="journal article" date="2023" name="Microorganisms">
        <title>Isolation and Genomic Characteristics of Cat-Borne Campylobacter felis sp. nov. and Sheep-Borne Campylobacter ovis sp. nov.</title>
        <authorList>
            <person name="Wang H."/>
            <person name="Li Y."/>
            <person name="Gu Y."/>
            <person name="Zhou G."/>
            <person name="Chen X."/>
            <person name="Zhang X."/>
            <person name="Shao Z."/>
            <person name="Zhang J."/>
            <person name="Zhang M."/>
        </authorList>
    </citation>
    <scope>NUCLEOTIDE SEQUENCE [LARGE SCALE GENOMIC DNA]</scope>
    <source>
        <strain evidence="1 2">XJK30-2</strain>
    </source>
</reference>
<evidence type="ECO:0000313" key="1">
    <source>
        <dbReference type="EMBL" id="MDL0081131.1"/>
    </source>
</evidence>
<gene>
    <name evidence="1" type="ORF">NYG90_00275</name>
</gene>
<comment type="caution">
    <text evidence="1">The sequence shown here is derived from an EMBL/GenBank/DDBJ whole genome shotgun (WGS) entry which is preliminary data.</text>
</comment>
<proteinExistence type="predicted"/>
<name>A0ACC6FPK1_9HELI</name>
<dbReference type="Proteomes" id="UP001173802">
    <property type="component" value="Unassembled WGS sequence"/>
</dbReference>